<gene>
    <name evidence="1" type="ORF">AAAT87_00005</name>
</gene>
<dbReference type="EMBL" id="JBBNGE010000001">
    <property type="protein sequence ID" value="MEQ2506668.1"/>
    <property type="molecule type" value="Genomic_DNA"/>
</dbReference>
<accession>A0ABV1FU47</accession>
<feature type="non-terminal residue" evidence="1">
    <location>
        <position position="1"/>
    </location>
</feature>
<reference evidence="1 2" key="1">
    <citation type="submission" date="2024-04" db="EMBL/GenBank/DDBJ databases">
        <title>Human intestinal bacterial collection.</title>
        <authorList>
            <person name="Pauvert C."/>
            <person name="Hitch T.C.A."/>
            <person name="Clavel T."/>
        </authorList>
    </citation>
    <scope>NUCLEOTIDE SEQUENCE [LARGE SCALE GENOMIC DNA]</scope>
    <source>
        <strain evidence="1 2">CLA-AA-H174</strain>
    </source>
</reference>
<evidence type="ECO:0000313" key="2">
    <source>
        <dbReference type="Proteomes" id="UP001465717"/>
    </source>
</evidence>
<sequence length="173" mass="20486">SQESMMTDIFERVKSPFYHFGMLMRVNKIPYEDFKSYIADRMKDVSEQPTQIADEILAFTNCHPYYTQQLSFAVWNNLVAGKNEDILQLAIEDIITTHDLDYERLWLNFNKTDKYVMVSICEGNNPAQDRNQPTSTMTSALLRLSKKGYIIRSDRYEIEDPFFRKWILKNMIE</sequence>
<organism evidence="1 2">
    <name type="scientific">Segatella sinensis</name>
    <dbReference type="NCBI Taxonomy" id="3085167"/>
    <lineage>
        <taxon>Bacteria</taxon>
        <taxon>Pseudomonadati</taxon>
        <taxon>Bacteroidota</taxon>
        <taxon>Bacteroidia</taxon>
        <taxon>Bacteroidales</taxon>
        <taxon>Prevotellaceae</taxon>
        <taxon>Segatella</taxon>
    </lineage>
</organism>
<protein>
    <recommendedName>
        <fullName evidence="3">ATP-binding protein</fullName>
    </recommendedName>
</protein>
<proteinExistence type="predicted"/>
<keyword evidence="2" id="KW-1185">Reference proteome</keyword>
<name>A0ABV1FU47_9BACT</name>
<evidence type="ECO:0000313" key="1">
    <source>
        <dbReference type="EMBL" id="MEQ2506668.1"/>
    </source>
</evidence>
<comment type="caution">
    <text evidence="1">The sequence shown here is derived from an EMBL/GenBank/DDBJ whole genome shotgun (WGS) entry which is preliminary data.</text>
</comment>
<dbReference type="Proteomes" id="UP001465717">
    <property type="component" value="Unassembled WGS sequence"/>
</dbReference>
<evidence type="ECO:0008006" key="3">
    <source>
        <dbReference type="Google" id="ProtNLM"/>
    </source>
</evidence>